<reference evidence="1" key="1">
    <citation type="submission" date="2006-10" db="EMBL/GenBank/DDBJ databases">
        <authorList>
            <person name="Amadeo P."/>
            <person name="Zhao Q."/>
            <person name="Wortman J."/>
            <person name="Fraser-Liggett C."/>
            <person name="Carlton J."/>
        </authorList>
    </citation>
    <scope>NUCLEOTIDE SEQUENCE</scope>
    <source>
        <strain evidence="1">G3</strain>
    </source>
</reference>
<keyword evidence="2" id="KW-1185">Reference proteome</keyword>
<evidence type="ECO:0000313" key="1">
    <source>
        <dbReference type="EMBL" id="EAY19136.1"/>
    </source>
</evidence>
<accession>A2DKF9</accession>
<evidence type="ECO:0000313" key="2">
    <source>
        <dbReference type="Proteomes" id="UP000001542"/>
    </source>
</evidence>
<protein>
    <submittedName>
        <fullName evidence="1">Uncharacterized protein</fullName>
    </submittedName>
</protein>
<organism evidence="1 2">
    <name type="scientific">Trichomonas vaginalis (strain ATCC PRA-98 / G3)</name>
    <dbReference type="NCBI Taxonomy" id="412133"/>
    <lineage>
        <taxon>Eukaryota</taxon>
        <taxon>Metamonada</taxon>
        <taxon>Parabasalia</taxon>
        <taxon>Trichomonadida</taxon>
        <taxon>Trichomonadidae</taxon>
        <taxon>Trichomonas</taxon>
    </lineage>
</organism>
<gene>
    <name evidence="1" type="ORF">TVAG_190300</name>
</gene>
<reference evidence="1" key="2">
    <citation type="journal article" date="2007" name="Science">
        <title>Draft genome sequence of the sexually transmitted pathogen Trichomonas vaginalis.</title>
        <authorList>
            <person name="Carlton J.M."/>
            <person name="Hirt R.P."/>
            <person name="Silva J.C."/>
            <person name="Delcher A.L."/>
            <person name="Schatz M."/>
            <person name="Zhao Q."/>
            <person name="Wortman J.R."/>
            <person name="Bidwell S.L."/>
            <person name="Alsmark U.C.M."/>
            <person name="Besteiro S."/>
            <person name="Sicheritz-Ponten T."/>
            <person name="Noel C.J."/>
            <person name="Dacks J.B."/>
            <person name="Foster P.G."/>
            <person name="Simillion C."/>
            <person name="Van de Peer Y."/>
            <person name="Miranda-Saavedra D."/>
            <person name="Barton G.J."/>
            <person name="Westrop G.D."/>
            <person name="Mueller S."/>
            <person name="Dessi D."/>
            <person name="Fiori P.L."/>
            <person name="Ren Q."/>
            <person name="Paulsen I."/>
            <person name="Zhang H."/>
            <person name="Bastida-Corcuera F.D."/>
            <person name="Simoes-Barbosa A."/>
            <person name="Brown M.T."/>
            <person name="Hayes R.D."/>
            <person name="Mukherjee M."/>
            <person name="Okumura C.Y."/>
            <person name="Schneider R."/>
            <person name="Smith A.J."/>
            <person name="Vanacova S."/>
            <person name="Villalvazo M."/>
            <person name="Haas B.J."/>
            <person name="Pertea M."/>
            <person name="Feldblyum T.V."/>
            <person name="Utterback T.R."/>
            <person name="Shu C.L."/>
            <person name="Osoegawa K."/>
            <person name="de Jong P.J."/>
            <person name="Hrdy I."/>
            <person name="Horvathova L."/>
            <person name="Zubacova Z."/>
            <person name="Dolezal P."/>
            <person name="Malik S.B."/>
            <person name="Logsdon J.M. Jr."/>
            <person name="Henze K."/>
            <person name="Gupta A."/>
            <person name="Wang C.C."/>
            <person name="Dunne R.L."/>
            <person name="Upcroft J.A."/>
            <person name="Upcroft P."/>
            <person name="White O."/>
            <person name="Salzberg S.L."/>
            <person name="Tang P."/>
            <person name="Chiu C.-H."/>
            <person name="Lee Y.-S."/>
            <person name="Embley T.M."/>
            <person name="Coombs G.H."/>
            <person name="Mottram J.C."/>
            <person name="Tachezy J."/>
            <person name="Fraser-Liggett C.M."/>
            <person name="Johnson P.J."/>
        </authorList>
    </citation>
    <scope>NUCLEOTIDE SEQUENCE [LARGE SCALE GENOMIC DNA]</scope>
    <source>
        <strain evidence="1">G3</strain>
    </source>
</reference>
<sequence>MSEKEAFSRITSHKIIDGSLYYRIQCKDNSYRWASAESLIVHSNSVIRYFYSEDHELKDQETQTEPTQNNSQIFNTKEKQLTDLFSDYKEQYDQFSFRKHNIAIEGISLSPNAQESVASFHIQGEKVSRWAALSALRISNPRDLATYLCTMASKKH</sequence>
<name>A2DKF9_TRIV3</name>
<dbReference type="KEGG" id="tva:5464656"/>
<dbReference type="Proteomes" id="UP000001542">
    <property type="component" value="Unassembled WGS sequence"/>
</dbReference>
<dbReference type="EMBL" id="DS113211">
    <property type="protein sequence ID" value="EAY19136.1"/>
    <property type="molecule type" value="Genomic_DNA"/>
</dbReference>
<dbReference type="InParanoid" id="A2DKF9"/>
<dbReference type="AlphaFoldDB" id="A2DKF9"/>
<dbReference type="VEuPathDB" id="TrichDB:TVAG_190300"/>
<dbReference type="VEuPathDB" id="TrichDB:TVAGG3_0996560"/>
<proteinExistence type="predicted"/>
<dbReference type="RefSeq" id="XP_001580122.1">
    <property type="nucleotide sequence ID" value="XM_001580072.1"/>
</dbReference>